<dbReference type="InterPro" id="IPR011044">
    <property type="entry name" value="Quino_amine_DH_bsu"/>
</dbReference>
<feature type="domain" description="F-box" evidence="1">
    <location>
        <begin position="9"/>
        <end position="55"/>
    </location>
</feature>
<dbReference type="InterPro" id="IPR017451">
    <property type="entry name" value="F-box-assoc_interact_dom"/>
</dbReference>
<dbReference type="PANTHER" id="PTHR31672">
    <property type="entry name" value="BNACNNG10540D PROTEIN"/>
    <property type="match status" value="1"/>
</dbReference>
<dbReference type="SMART" id="SM00256">
    <property type="entry name" value="FBOX"/>
    <property type="match status" value="1"/>
</dbReference>
<evidence type="ECO:0000313" key="2">
    <source>
        <dbReference type="EMBL" id="CAA0382762.1"/>
    </source>
</evidence>
<organism evidence="2 3">
    <name type="scientific">Arabidopsis thaliana</name>
    <name type="common">Mouse-ear cress</name>
    <dbReference type="NCBI Taxonomy" id="3702"/>
    <lineage>
        <taxon>Eukaryota</taxon>
        <taxon>Viridiplantae</taxon>
        <taxon>Streptophyta</taxon>
        <taxon>Embryophyta</taxon>
        <taxon>Tracheophyta</taxon>
        <taxon>Spermatophyta</taxon>
        <taxon>Magnoliopsida</taxon>
        <taxon>eudicotyledons</taxon>
        <taxon>Gunneridae</taxon>
        <taxon>Pentapetalae</taxon>
        <taxon>rosids</taxon>
        <taxon>malvids</taxon>
        <taxon>Brassicales</taxon>
        <taxon>Brassicaceae</taxon>
        <taxon>Camelineae</taxon>
        <taxon>Arabidopsis</taxon>
    </lineage>
</organism>
<dbReference type="Gene3D" id="1.20.1280.50">
    <property type="match status" value="1"/>
</dbReference>
<dbReference type="AlphaFoldDB" id="A0A5S9XD23"/>
<protein>
    <recommendedName>
        <fullName evidence="1">F-box domain-containing protein</fullName>
    </recommendedName>
</protein>
<name>A0A5S9XD23_ARATH</name>
<dbReference type="Proteomes" id="UP000434276">
    <property type="component" value="Unassembled WGS sequence"/>
</dbReference>
<reference evidence="2 3" key="1">
    <citation type="submission" date="2019-12" db="EMBL/GenBank/DDBJ databases">
        <authorList>
            <person name="Jiao W.-B."/>
            <person name="Schneeberger K."/>
        </authorList>
    </citation>
    <scope>NUCLEOTIDE SEQUENCE [LARGE SCALE GENOMIC DNA]</scope>
    <source>
        <strain evidence="3">cv. C24</strain>
    </source>
</reference>
<dbReference type="ExpressionAtlas" id="A0A5S9XD23">
    <property type="expression patterns" value="baseline"/>
</dbReference>
<dbReference type="SUPFAM" id="SSF81383">
    <property type="entry name" value="F-box domain"/>
    <property type="match status" value="1"/>
</dbReference>
<dbReference type="OrthoDB" id="1041774at2759"/>
<dbReference type="CDD" id="cd22157">
    <property type="entry name" value="F-box_AtFBW1-like"/>
    <property type="match status" value="1"/>
</dbReference>
<dbReference type="InterPro" id="IPR001810">
    <property type="entry name" value="F-box_dom"/>
</dbReference>
<dbReference type="PROSITE" id="PS50181">
    <property type="entry name" value="FBOX"/>
    <property type="match status" value="1"/>
</dbReference>
<dbReference type="Pfam" id="PF00646">
    <property type="entry name" value="F-box"/>
    <property type="match status" value="1"/>
</dbReference>
<sequence length="413" mass="47532">MRSEITRETKLLLDLPQDVIEEIFSKVPVTCLRRIRSTCKRLYALLKDRGFIRKHFAKSARQYHALMLMNFRFYSVSFNPNGTEMDVASLFNGERSLIDPYSSSEAIISQAFHCDGLLLCTTKENRLVVLNPFSGQTKWLQPQNRCKIDEAYVLGYDNSDLCHSYKILSLPDLSEQELETIKNAGRDLDVTPEGDLELKTDDFSSNSWRRNLGVTPHGGLGLKIYDFSSNSWKKLDVITPEGCLKSYGVSLKGNAYWVYMSKRRGVNDYSLLSFDFSTESFQHLCVPFHQEADCFGTMALSVVREEHLSLLYQSCETLKVEIWMTKEIDTTFVSWKKFLTVDLEPHLPHLLMFSCRMSFFIDEEKKVAVCCDRDNKVHVVGEDEYRVSSGFYFLDFEGITCCLTVFGYVPRLV</sequence>
<gene>
    <name evidence="2" type="ORF">C24_LOCUS12984</name>
</gene>
<evidence type="ECO:0000259" key="1">
    <source>
        <dbReference type="PROSITE" id="PS50181"/>
    </source>
</evidence>
<dbReference type="InterPro" id="IPR036047">
    <property type="entry name" value="F-box-like_dom_sf"/>
</dbReference>
<accession>A0A5S9XD23</accession>
<proteinExistence type="predicted"/>
<dbReference type="SUPFAM" id="SSF50969">
    <property type="entry name" value="YVTN repeat-like/Quinoprotein amine dehydrogenase"/>
    <property type="match status" value="1"/>
</dbReference>
<dbReference type="InterPro" id="IPR006527">
    <property type="entry name" value="F-box-assoc_dom_typ1"/>
</dbReference>
<dbReference type="InterPro" id="IPR050796">
    <property type="entry name" value="SCF_F-box_component"/>
</dbReference>
<dbReference type="NCBIfam" id="TIGR01640">
    <property type="entry name" value="F_box_assoc_1"/>
    <property type="match status" value="2"/>
</dbReference>
<dbReference type="Pfam" id="PF07734">
    <property type="entry name" value="FBA_1"/>
    <property type="match status" value="2"/>
</dbReference>
<evidence type="ECO:0000313" key="3">
    <source>
        <dbReference type="Proteomes" id="UP000434276"/>
    </source>
</evidence>
<dbReference type="EMBL" id="CACSHJ010000089">
    <property type="protein sequence ID" value="CAA0382762.1"/>
    <property type="molecule type" value="Genomic_DNA"/>
</dbReference>